<reference evidence="6 7" key="1">
    <citation type="journal article" date="2024" name="Nat. Commun.">
        <title>Phylogenomics reveals the evolutionary origins of lichenization in chlorophyte algae.</title>
        <authorList>
            <person name="Puginier C."/>
            <person name="Libourel C."/>
            <person name="Otte J."/>
            <person name="Skaloud P."/>
            <person name="Haon M."/>
            <person name="Grisel S."/>
            <person name="Petersen M."/>
            <person name="Berrin J.G."/>
            <person name="Delaux P.M."/>
            <person name="Dal Grande F."/>
            <person name="Keller J."/>
        </authorList>
    </citation>
    <scope>NUCLEOTIDE SEQUENCE [LARGE SCALE GENOMIC DNA]</scope>
    <source>
        <strain evidence="6 7">SAG 2043</strain>
    </source>
</reference>
<sequence length="316" mass="32902">MATSHQPGPTATRRKCVLVVNPAGGAGRARQRWAAISGGVKSQLEPAFQVAEVLTTRASEAEDIALQAAADGAAVVVAVGGDGTINEVANGLVRAHLQQAASQQPRPTPVLAVIPMGTGSDFVRTFGWTNSWQEAMARIVSGQSCALDVGKVTCCCPETGVPRQRYFVNMSSCGLGGLAAGMAGPYKRLGSYLGYTLATLHAFFKWKNRAVHLQLDGAERQSLQAVTIISTANGKYTAGGIMFAPDADPSDGAFEVIVGRGYSILGFALIAGKLRKGTHLAERGMAVHKAKTVQIDCSSPTCAEGSEGQGWIGSIV</sequence>
<dbReference type="InterPro" id="IPR016064">
    <property type="entry name" value="NAD/diacylglycerol_kinase_sf"/>
</dbReference>
<accession>A0AAW1Q240</accession>
<keyword evidence="4" id="KW-0067">ATP-binding</keyword>
<evidence type="ECO:0000256" key="2">
    <source>
        <dbReference type="ARBA" id="ARBA00022741"/>
    </source>
</evidence>
<dbReference type="InterPro" id="IPR045540">
    <property type="entry name" value="YegS/DAGK_C"/>
</dbReference>
<organism evidence="6 7">
    <name type="scientific">[Myrmecia] bisecta</name>
    <dbReference type="NCBI Taxonomy" id="41462"/>
    <lineage>
        <taxon>Eukaryota</taxon>
        <taxon>Viridiplantae</taxon>
        <taxon>Chlorophyta</taxon>
        <taxon>core chlorophytes</taxon>
        <taxon>Trebouxiophyceae</taxon>
        <taxon>Trebouxiales</taxon>
        <taxon>Trebouxiaceae</taxon>
        <taxon>Myrmecia</taxon>
    </lineage>
</organism>
<gene>
    <name evidence="6" type="ORF">WJX72_011953</name>
</gene>
<dbReference type="GO" id="GO:0006665">
    <property type="term" value="P:sphingolipid metabolic process"/>
    <property type="evidence" value="ECO:0007669"/>
    <property type="project" value="UniProtKB-ARBA"/>
</dbReference>
<dbReference type="GO" id="GO:0016301">
    <property type="term" value="F:kinase activity"/>
    <property type="evidence" value="ECO:0007669"/>
    <property type="project" value="UniProtKB-KW"/>
</dbReference>
<dbReference type="Pfam" id="PF19279">
    <property type="entry name" value="YegS_C"/>
    <property type="match status" value="1"/>
</dbReference>
<dbReference type="PROSITE" id="PS50146">
    <property type="entry name" value="DAGK"/>
    <property type="match status" value="1"/>
</dbReference>
<dbReference type="SMART" id="SM00046">
    <property type="entry name" value="DAGKc"/>
    <property type="match status" value="1"/>
</dbReference>
<dbReference type="SUPFAM" id="SSF111331">
    <property type="entry name" value="NAD kinase/diacylglycerol kinase-like"/>
    <property type="match status" value="1"/>
</dbReference>
<comment type="caution">
    <text evidence="6">The sequence shown here is derived from an EMBL/GenBank/DDBJ whole genome shotgun (WGS) entry which is preliminary data.</text>
</comment>
<dbReference type="InterPro" id="IPR050187">
    <property type="entry name" value="Lipid_Phosphate_FormReg"/>
</dbReference>
<name>A0AAW1Q240_9CHLO</name>
<evidence type="ECO:0000313" key="7">
    <source>
        <dbReference type="Proteomes" id="UP001489004"/>
    </source>
</evidence>
<dbReference type="Gene3D" id="3.40.50.10330">
    <property type="entry name" value="Probable inorganic polyphosphate/atp-NAD kinase, domain 1"/>
    <property type="match status" value="1"/>
</dbReference>
<evidence type="ECO:0000259" key="5">
    <source>
        <dbReference type="PROSITE" id="PS50146"/>
    </source>
</evidence>
<keyword evidence="1" id="KW-0808">Transferase</keyword>
<dbReference type="Pfam" id="PF00781">
    <property type="entry name" value="DAGK_cat"/>
    <property type="match status" value="1"/>
</dbReference>
<evidence type="ECO:0000256" key="4">
    <source>
        <dbReference type="ARBA" id="ARBA00022840"/>
    </source>
</evidence>
<feature type="domain" description="DAGKc" evidence="5">
    <location>
        <begin position="11"/>
        <end position="155"/>
    </location>
</feature>
<dbReference type="AlphaFoldDB" id="A0AAW1Q240"/>
<dbReference type="GO" id="GO:0005524">
    <property type="term" value="F:ATP binding"/>
    <property type="evidence" value="ECO:0007669"/>
    <property type="project" value="UniProtKB-KW"/>
</dbReference>
<dbReference type="Proteomes" id="UP001489004">
    <property type="component" value="Unassembled WGS sequence"/>
</dbReference>
<keyword evidence="7" id="KW-1185">Reference proteome</keyword>
<evidence type="ECO:0000256" key="1">
    <source>
        <dbReference type="ARBA" id="ARBA00022679"/>
    </source>
</evidence>
<evidence type="ECO:0000313" key="6">
    <source>
        <dbReference type="EMBL" id="KAK9814816.1"/>
    </source>
</evidence>
<evidence type="ECO:0000256" key="3">
    <source>
        <dbReference type="ARBA" id="ARBA00022777"/>
    </source>
</evidence>
<proteinExistence type="predicted"/>
<dbReference type="InterPro" id="IPR017438">
    <property type="entry name" value="ATP-NAD_kinase_N"/>
</dbReference>
<dbReference type="PANTHER" id="PTHR12358:SF54">
    <property type="entry name" value="SPHINGOSINE KINASE RELATED PROTEIN"/>
    <property type="match status" value="1"/>
</dbReference>
<keyword evidence="3" id="KW-0418">Kinase</keyword>
<protein>
    <recommendedName>
        <fullName evidence="5">DAGKc domain-containing protein</fullName>
    </recommendedName>
</protein>
<dbReference type="GO" id="GO:0016020">
    <property type="term" value="C:membrane"/>
    <property type="evidence" value="ECO:0007669"/>
    <property type="project" value="GOC"/>
</dbReference>
<keyword evidence="2" id="KW-0547">Nucleotide-binding</keyword>
<dbReference type="EMBL" id="JALJOR010000007">
    <property type="protein sequence ID" value="KAK9814816.1"/>
    <property type="molecule type" value="Genomic_DNA"/>
</dbReference>
<dbReference type="PANTHER" id="PTHR12358">
    <property type="entry name" value="SPHINGOSINE KINASE"/>
    <property type="match status" value="1"/>
</dbReference>
<dbReference type="Gene3D" id="2.60.200.40">
    <property type="match status" value="1"/>
</dbReference>
<dbReference type="InterPro" id="IPR001206">
    <property type="entry name" value="Diacylglycerol_kinase_cat_dom"/>
</dbReference>